<dbReference type="EMBL" id="CATOUU010001007">
    <property type="protein sequence ID" value="CAI9966476.1"/>
    <property type="molecule type" value="Genomic_DNA"/>
</dbReference>
<evidence type="ECO:0000313" key="3">
    <source>
        <dbReference type="EMBL" id="CAL6032590.1"/>
    </source>
</evidence>
<dbReference type="EMBL" id="CATOUU010001007">
    <property type="protein sequence ID" value="CAI9966472.1"/>
    <property type="molecule type" value="Genomic_DNA"/>
</dbReference>
<evidence type="ECO:0000313" key="1">
    <source>
        <dbReference type="EMBL" id="CAI9966472.1"/>
    </source>
</evidence>
<gene>
    <name evidence="3" type="ORF">HINF_LOCUS34558</name>
    <name evidence="4" type="ORF">HINF_LOCUS34562</name>
    <name evidence="1" type="ORF">HINF_LOCUS54117</name>
    <name evidence="2" type="ORF">HINF_LOCUS54121</name>
</gene>
<protein>
    <submittedName>
        <fullName evidence="3">Hypothetical_protein</fullName>
    </submittedName>
</protein>
<reference evidence="3 5" key="2">
    <citation type="submission" date="2024-07" db="EMBL/GenBank/DDBJ databases">
        <authorList>
            <person name="Akdeniz Z."/>
        </authorList>
    </citation>
    <scope>NUCLEOTIDE SEQUENCE [LARGE SCALE GENOMIC DNA]</scope>
</reference>
<dbReference type="EMBL" id="CAXDID020000123">
    <property type="protein sequence ID" value="CAL6032598.1"/>
    <property type="molecule type" value="Genomic_DNA"/>
</dbReference>
<organism evidence="1">
    <name type="scientific">Hexamita inflata</name>
    <dbReference type="NCBI Taxonomy" id="28002"/>
    <lineage>
        <taxon>Eukaryota</taxon>
        <taxon>Metamonada</taxon>
        <taxon>Diplomonadida</taxon>
        <taxon>Hexamitidae</taxon>
        <taxon>Hexamitinae</taxon>
        <taxon>Hexamita</taxon>
    </lineage>
</organism>
<reference evidence="1" key="1">
    <citation type="submission" date="2023-06" db="EMBL/GenBank/DDBJ databases">
        <authorList>
            <person name="Kurt Z."/>
        </authorList>
    </citation>
    <scope>NUCLEOTIDE SEQUENCE</scope>
</reference>
<comment type="caution">
    <text evidence="1">The sequence shown here is derived from an EMBL/GenBank/DDBJ whole genome shotgun (WGS) entry which is preliminary data.</text>
</comment>
<name>A0AA86QZY0_9EUKA</name>
<proteinExistence type="predicted"/>
<evidence type="ECO:0000313" key="2">
    <source>
        <dbReference type="EMBL" id="CAI9966476.1"/>
    </source>
</evidence>
<dbReference type="AlphaFoldDB" id="A0AA86QZY0"/>
<evidence type="ECO:0000313" key="4">
    <source>
        <dbReference type="EMBL" id="CAL6032598.1"/>
    </source>
</evidence>
<accession>A0AA86QZY0</accession>
<dbReference type="EMBL" id="CAXDID020000123">
    <property type="protein sequence ID" value="CAL6032590.1"/>
    <property type="molecule type" value="Genomic_DNA"/>
</dbReference>
<keyword evidence="5" id="KW-1185">Reference proteome</keyword>
<sequence>MIQFTEEPQIECKLICGQNNNLVYGLCQPELVYGSLQQNFTLMCIFPFVFHRNKCICSQNYLLDDNQCLNILDQLKYLNQSNLDLENKLINNISVIQQQRLKDLYKIDQDLQNNTKYIENIVSQYKNQLIIEIYTVNKSLTSLANSTASKFIELRDDLQRVNNSMLTQIQLTTAQFQQKLISMNQTIQQQFEIQTQTTINVNQTMYNMNGQILAVANQINTNLQKQIDVTKSEVKTVQSSITGINAIINNINNVNAVQSADIQALKNQQNSNMTEPFGA</sequence>
<dbReference type="Proteomes" id="UP001642409">
    <property type="component" value="Unassembled WGS sequence"/>
</dbReference>
<evidence type="ECO:0000313" key="5">
    <source>
        <dbReference type="Proteomes" id="UP001642409"/>
    </source>
</evidence>